<organism evidence="1 2">
    <name type="scientific">Chitinophaga caseinilytica</name>
    <dbReference type="NCBI Taxonomy" id="2267521"/>
    <lineage>
        <taxon>Bacteria</taxon>
        <taxon>Pseudomonadati</taxon>
        <taxon>Bacteroidota</taxon>
        <taxon>Chitinophagia</taxon>
        <taxon>Chitinophagales</taxon>
        <taxon>Chitinophagaceae</taxon>
        <taxon>Chitinophaga</taxon>
    </lineage>
</organism>
<sequence>MNDRYFISCDWGTSTLRLRLVSFDGLRVVAEETSDAGIAKTYQQWQSVGGQRESFYAGILRGHLTNLAEKSGIGLEGKIVMVAGMATSSIGMTELPYGALPMPLDGSGLETYGAGRFLLISGVSGNNDVMRGEETKAIGCAAFLPAIPEDVYLLMPGTHPKHIVVNNHRVTGFRTFMTGEIFGLLSTESILSASVNAHGDVGPEACRTRFEAGVRAGFAGNLLHELFMVRTNQLLQHMDPVENWYYLSGLMIGAELVALPAGVAVYLVSGPAHETLYSLACETLRIPIAATIDADEALIRGQFTVLSTMMPHPPENLSSI</sequence>
<evidence type="ECO:0000313" key="2">
    <source>
        <dbReference type="Proteomes" id="UP001449657"/>
    </source>
</evidence>
<proteinExistence type="predicted"/>
<dbReference type="InterPro" id="IPR007729">
    <property type="entry name" value="DGOK"/>
</dbReference>
<dbReference type="RefSeq" id="WP_341839684.1">
    <property type="nucleotide sequence ID" value="NZ_CP149792.1"/>
</dbReference>
<dbReference type="InterPro" id="IPR042258">
    <property type="entry name" value="DGOK_N"/>
</dbReference>
<evidence type="ECO:0000313" key="1">
    <source>
        <dbReference type="EMBL" id="WZN44925.1"/>
    </source>
</evidence>
<protein>
    <submittedName>
        <fullName evidence="1">2-dehydro-3-deoxygalactonokinase</fullName>
    </submittedName>
</protein>
<gene>
    <name evidence="1" type="ORF">WJU22_18680</name>
</gene>
<dbReference type="Gene3D" id="3.30.420.300">
    <property type="entry name" value="2-keto-3-deoxy-galactonokinase, substrate binding domain"/>
    <property type="match status" value="1"/>
</dbReference>
<dbReference type="Pfam" id="PF05035">
    <property type="entry name" value="DGOK"/>
    <property type="match status" value="1"/>
</dbReference>
<reference evidence="1 2" key="1">
    <citation type="submission" date="2024-03" db="EMBL/GenBank/DDBJ databases">
        <title>Chitinophaga caseinilytica sp. nov., a casein hydrolysing bacterium isolated from forest soil.</title>
        <authorList>
            <person name="Lee D.S."/>
            <person name="Han D.M."/>
            <person name="Baek J.H."/>
            <person name="Choi D.G."/>
            <person name="Jeon J.H."/>
            <person name="Jeon C.O."/>
        </authorList>
    </citation>
    <scope>NUCLEOTIDE SEQUENCE [LARGE SCALE GENOMIC DNA]</scope>
    <source>
        <strain evidence="1 2">KACC 19118</strain>
    </source>
</reference>
<dbReference type="Gene3D" id="3.30.420.310">
    <property type="entry name" value="2-keto-3-deoxy-galactonokinase, C-terminal domain"/>
    <property type="match status" value="1"/>
</dbReference>
<dbReference type="Proteomes" id="UP001449657">
    <property type="component" value="Chromosome"/>
</dbReference>
<keyword evidence="2" id="KW-1185">Reference proteome</keyword>
<dbReference type="EMBL" id="CP150096">
    <property type="protein sequence ID" value="WZN44925.1"/>
    <property type="molecule type" value="Genomic_DNA"/>
</dbReference>
<accession>A0ABZ2YY25</accession>
<dbReference type="InterPro" id="IPR042257">
    <property type="entry name" value="DGOK_C"/>
</dbReference>
<name>A0ABZ2YY25_9BACT</name>